<keyword evidence="1" id="KW-0472">Membrane</keyword>
<feature type="transmembrane region" description="Helical" evidence="1">
    <location>
        <begin position="14"/>
        <end position="34"/>
    </location>
</feature>
<protein>
    <submittedName>
        <fullName evidence="2">Uncharacterized protein</fullName>
    </submittedName>
</protein>
<accession>A0A972JXG9</accession>
<gene>
    <name evidence="2" type="ORF">GC093_04285</name>
</gene>
<evidence type="ECO:0000256" key="1">
    <source>
        <dbReference type="SAM" id="Phobius"/>
    </source>
</evidence>
<keyword evidence="1" id="KW-1133">Transmembrane helix</keyword>
<organism evidence="2 3">
    <name type="scientific">Paenibacillus foliorum</name>
    <dbReference type="NCBI Taxonomy" id="2654974"/>
    <lineage>
        <taxon>Bacteria</taxon>
        <taxon>Bacillati</taxon>
        <taxon>Bacillota</taxon>
        <taxon>Bacilli</taxon>
        <taxon>Bacillales</taxon>
        <taxon>Paenibacillaceae</taxon>
        <taxon>Paenibacillus</taxon>
    </lineage>
</organism>
<comment type="caution">
    <text evidence="2">The sequence shown here is derived from an EMBL/GenBank/DDBJ whole genome shotgun (WGS) entry which is preliminary data.</text>
</comment>
<evidence type="ECO:0000313" key="2">
    <source>
        <dbReference type="EMBL" id="NOU92454.1"/>
    </source>
</evidence>
<name>A0A972JXG9_9BACL</name>
<reference evidence="2" key="1">
    <citation type="submission" date="2019-10" db="EMBL/GenBank/DDBJ databases">
        <title>Description of Paenibacillus glebae sp. nov.</title>
        <authorList>
            <person name="Carlier A."/>
            <person name="Qi S."/>
        </authorList>
    </citation>
    <scope>NUCLEOTIDE SEQUENCE</scope>
    <source>
        <strain evidence="2">LMG 31456</strain>
    </source>
</reference>
<proteinExistence type="predicted"/>
<sequence length="100" mass="11349">MTDFLKNLSFKSRIWIACTLLVTAAIVVNGYMNYRIASQIVERNAIQYNIDAIRKSSQIFDEKLKKMLAVVTSLMITEELVTRSGQPMKLTGNNCPSIYL</sequence>
<dbReference type="RefSeq" id="WP_171650617.1">
    <property type="nucleotide sequence ID" value="NZ_WHOD01000013.1"/>
</dbReference>
<dbReference type="Proteomes" id="UP000641588">
    <property type="component" value="Unassembled WGS sequence"/>
</dbReference>
<evidence type="ECO:0000313" key="3">
    <source>
        <dbReference type="Proteomes" id="UP000641588"/>
    </source>
</evidence>
<keyword evidence="1" id="KW-0812">Transmembrane</keyword>
<dbReference type="AlphaFoldDB" id="A0A972JXG9"/>
<dbReference type="EMBL" id="WHOD01000013">
    <property type="protein sequence ID" value="NOU92454.1"/>
    <property type="molecule type" value="Genomic_DNA"/>
</dbReference>
<keyword evidence="3" id="KW-1185">Reference proteome</keyword>